<evidence type="ECO:0000256" key="19">
    <source>
        <dbReference type="ARBA" id="ARBA00023166"/>
    </source>
</evidence>
<dbReference type="OrthoDB" id="1856718at2759"/>
<accession>A0A0C2W7G8</accession>
<keyword evidence="19" id="KW-1207">Sterol metabolism</keyword>
<dbReference type="PRINTS" id="PR00369">
    <property type="entry name" value="FLAVODOXIN"/>
</dbReference>
<dbReference type="STRING" id="946122.A0A0C2W7G8"/>
<dbReference type="InterPro" id="IPR001094">
    <property type="entry name" value="Flavdoxin-like"/>
</dbReference>
<feature type="region of interest" description="Disordered" evidence="22">
    <location>
        <begin position="821"/>
        <end position="842"/>
    </location>
</feature>
<keyword evidence="15" id="KW-0756">Sterol biosynthesis</keyword>
<keyword evidence="4" id="KW-0444">Lipid biosynthesis</keyword>
<evidence type="ECO:0000256" key="4">
    <source>
        <dbReference type="ARBA" id="ARBA00022516"/>
    </source>
</evidence>
<evidence type="ECO:0000259" key="24">
    <source>
        <dbReference type="PROSITE" id="PS51384"/>
    </source>
</evidence>
<evidence type="ECO:0000256" key="17">
    <source>
        <dbReference type="ARBA" id="ARBA00023128"/>
    </source>
</evidence>
<evidence type="ECO:0000256" key="9">
    <source>
        <dbReference type="ARBA" id="ARBA00022824"/>
    </source>
</evidence>
<evidence type="ECO:0000313" key="26">
    <source>
        <dbReference type="Proteomes" id="UP000054549"/>
    </source>
</evidence>
<dbReference type="Gene3D" id="3.40.50.360">
    <property type="match status" value="1"/>
</dbReference>
<evidence type="ECO:0000256" key="7">
    <source>
        <dbReference type="ARBA" id="ARBA00022692"/>
    </source>
</evidence>
<evidence type="ECO:0000256" key="11">
    <source>
        <dbReference type="ARBA" id="ARBA00022857"/>
    </source>
</evidence>
<evidence type="ECO:0000256" key="3">
    <source>
        <dbReference type="ARBA" id="ARBA00022475"/>
    </source>
</evidence>
<dbReference type="InterPro" id="IPR008254">
    <property type="entry name" value="Flavodoxin/NO_synth"/>
</dbReference>
<dbReference type="SUPFAM" id="SSF63380">
    <property type="entry name" value="Riboflavin synthase domain-like"/>
    <property type="match status" value="1"/>
</dbReference>
<dbReference type="PANTHER" id="PTHR19384:SF17">
    <property type="entry name" value="NADPH--CYTOCHROME P450 REDUCTASE"/>
    <property type="match status" value="1"/>
</dbReference>
<feature type="domain" description="Flavodoxin-like" evidence="23">
    <location>
        <begin position="189"/>
        <end position="341"/>
    </location>
</feature>
<dbReference type="InterPro" id="IPR023173">
    <property type="entry name" value="NADPH_Cyt_P450_Rdtase_alpha"/>
</dbReference>
<protein>
    <recommendedName>
        <fullName evidence="21">NADPH--hemoprotein reductase</fullName>
        <ecNumber evidence="21">1.6.2.4</ecNumber>
    </recommendedName>
</protein>
<evidence type="ECO:0000256" key="18">
    <source>
        <dbReference type="ARBA" id="ARBA00023136"/>
    </source>
</evidence>
<dbReference type="InParanoid" id="A0A0C2W7G8"/>
<keyword evidence="12" id="KW-0752">Steroid biosynthesis</keyword>
<dbReference type="InterPro" id="IPR001709">
    <property type="entry name" value="Flavoprot_Pyr_Nucl_cyt_Rdtase"/>
</dbReference>
<comment type="cofactor">
    <cofactor evidence="2">
        <name>FAD</name>
        <dbReference type="ChEBI" id="CHEBI:57692"/>
    </cofactor>
</comment>
<evidence type="ECO:0000256" key="22">
    <source>
        <dbReference type="SAM" id="MobiDB-lite"/>
    </source>
</evidence>
<dbReference type="PANTHER" id="PTHR19384">
    <property type="entry name" value="NITRIC OXIDE SYNTHASE-RELATED"/>
    <property type="match status" value="1"/>
</dbReference>
<dbReference type="Pfam" id="PF00175">
    <property type="entry name" value="NAD_binding_1"/>
    <property type="match status" value="1"/>
</dbReference>
<dbReference type="InterPro" id="IPR039261">
    <property type="entry name" value="FNR_nucleotide-bd"/>
</dbReference>
<dbReference type="EC" id="1.6.2.4" evidence="21"/>
<keyword evidence="14" id="KW-0560">Oxidoreductase</keyword>
<dbReference type="Pfam" id="PF00667">
    <property type="entry name" value="FAD_binding_1"/>
    <property type="match status" value="1"/>
</dbReference>
<dbReference type="GO" id="GO:0010181">
    <property type="term" value="F:FMN binding"/>
    <property type="evidence" value="ECO:0007669"/>
    <property type="project" value="InterPro"/>
</dbReference>
<dbReference type="Gene3D" id="3.40.50.80">
    <property type="entry name" value="Nucleotide-binding domain of ferredoxin-NADP reductase (FNR) module"/>
    <property type="match status" value="1"/>
</dbReference>
<evidence type="ECO:0000313" key="25">
    <source>
        <dbReference type="EMBL" id="KIL57077.1"/>
    </source>
</evidence>
<keyword evidence="20" id="KW-0753">Steroid metabolism</keyword>
<dbReference type="InterPro" id="IPR001433">
    <property type="entry name" value="OxRdtase_FAD/NAD-bd"/>
</dbReference>
<dbReference type="AlphaFoldDB" id="A0A0C2W7G8"/>
<dbReference type="FunFam" id="3.40.50.80:FF:000018">
    <property type="entry name" value="NADPH--cytochrome P450 reductase"/>
    <property type="match status" value="1"/>
</dbReference>
<evidence type="ECO:0000256" key="1">
    <source>
        <dbReference type="ARBA" id="ARBA00001917"/>
    </source>
</evidence>
<organism evidence="25 26">
    <name type="scientific">Amanita muscaria (strain Koide BX008)</name>
    <dbReference type="NCBI Taxonomy" id="946122"/>
    <lineage>
        <taxon>Eukaryota</taxon>
        <taxon>Fungi</taxon>
        <taxon>Dikarya</taxon>
        <taxon>Basidiomycota</taxon>
        <taxon>Agaricomycotina</taxon>
        <taxon>Agaricomycetes</taxon>
        <taxon>Agaricomycetidae</taxon>
        <taxon>Agaricales</taxon>
        <taxon>Pluteineae</taxon>
        <taxon>Amanitaceae</taxon>
        <taxon>Amanita</taxon>
    </lineage>
</organism>
<keyword evidence="6" id="KW-0288">FMN</keyword>
<evidence type="ECO:0000256" key="21">
    <source>
        <dbReference type="ARBA" id="ARBA00023797"/>
    </source>
</evidence>
<gene>
    <name evidence="25" type="ORF">M378DRAFT_16514</name>
</gene>
<dbReference type="Gene3D" id="2.40.30.10">
    <property type="entry name" value="Translation factors"/>
    <property type="match status" value="1"/>
</dbReference>
<keyword evidence="17" id="KW-0496">Mitochondrion</keyword>
<dbReference type="InterPro" id="IPR017927">
    <property type="entry name" value="FAD-bd_FR_type"/>
</dbReference>
<dbReference type="HOGENOM" id="CLU_001570_17_3_1"/>
<keyword evidence="9" id="KW-0256">Endoplasmic reticulum</keyword>
<keyword evidence="10" id="KW-0274">FAD</keyword>
<keyword evidence="13" id="KW-1133">Transmembrane helix</keyword>
<evidence type="ECO:0000256" key="12">
    <source>
        <dbReference type="ARBA" id="ARBA00022955"/>
    </source>
</evidence>
<dbReference type="FunCoup" id="A0A0C2W7G8">
    <property type="interactions" value="492"/>
</dbReference>
<dbReference type="InterPro" id="IPR003097">
    <property type="entry name" value="CysJ-like_FAD-binding"/>
</dbReference>
<reference evidence="25 26" key="1">
    <citation type="submission" date="2014-04" db="EMBL/GenBank/DDBJ databases">
        <title>Evolutionary Origins and Diversification of the Mycorrhizal Mutualists.</title>
        <authorList>
            <consortium name="DOE Joint Genome Institute"/>
            <consortium name="Mycorrhizal Genomics Consortium"/>
            <person name="Kohler A."/>
            <person name="Kuo A."/>
            <person name="Nagy L.G."/>
            <person name="Floudas D."/>
            <person name="Copeland A."/>
            <person name="Barry K.W."/>
            <person name="Cichocki N."/>
            <person name="Veneault-Fourrey C."/>
            <person name="LaButti K."/>
            <person name="Lindquist E.A."/>
            <person name="Lipzen A."/>
            <person name="Lundell T."/>
            <person name="Morin E."/>
            <person name="Murat C."/>
            <person name="Riley R."/>
            <person name="Ohm R."/>
            <person name="Sun H."/>
            <person name="Tunlid A."/>
            <person name="Henrissat B."/>
            <person name="Grigoriev I.V."/>
            <person name="Hibbett D.S."/>
            <person name="Martin F."/>
        </authorList>
    </citation>
    <scope>NUCLEOTIDE SEQUENCE [LARGE SCALE GENOMIC DNA]</scope>
    <source>
        <strain evidence="25 26">Koide BX008</strain>
    </source>
</reference>
<evidence type="ECO:0000256" key="5">
    <source>
        <dbReference type="ARBA" id="ARBA00022630"/>
    </source>
</evidence>
<comment type="cofactor">
    <cofactor evidence="1">
        <name>FMN</name>
        <dbReference type="ChEBI" id="CHEBI:58210"/>
    </cofactor>
</comment>
<evidence type="ECO:0000256" key="15">
    <source>
        <dbReference type="ARBA" id="ARBA00023011"/>
    </source>
</evidence>
<evidence type="ECO:0000256" key="10">
    <source>
        <dbReference type="ARBA" id="ARBA00022827"/>
    </source>
</evidence>
<dbReference type="FunFam" id="2.40.30.10:FF:000100">
    <property type="entry name" value="NADPH--cytochrome P450 reductase"/>
    <property type="match status" value="1"/>
</dbReference>
<keyword evidence="18" id="KW-0472">Membrane</keyword>
<dbReference type="Gene3D" id="1.20.990.10">
    <property type="entry name" value="NADPH-cytochrome p450 Reductase, Chain A, domain 3"/>
    <property type="match status" value="1"/>
</dbReference>
<dbReference type="PRINTS" id="PR00371">
    <property type="entry name" value="FPNCR"/>
</dbReference>
<evidence type="ECO:0000256" key="8">
    <source>
        <dbReference type="ARBA" id="ARBA00022787"/>
    </source>
</evidence>
<sequence>MYTLILRSILGDRPRDSTINQFRSVLRIILSMLESLPMARTGLQGRRYLFTFGVQLSVSLLVPRLCRASHRCSHKFLRLLGQDFDLAAVSNNLKAGPNATKGNDVAFIFVNAMSGEPGSYNIVVGNMNNLELWWDGGKLSSDLMQTDVNPYLTLVHSENRPGRHKVATNGSGNPRDLITKMKEGVKKANRHFLWLTNRHAEEYAIRIAKEAKAKFGLASLVCDPEEYGFENLDQLQPTGGLEDCAAFIVVATYGKGEPTDNAVQLMQSLQDESFEFGHTLPGLKYVVFALGNRTCEHFNLIGRQVDTLLTGMGGTRIGERGEGDDNKSMKEDYLEWKDGMWEAFAAVMGLESHPPEKVYLGEYSVRALTKTKGIHDAKNPFPSPISVARELFQITNDRNCVHMEFNIEGSGITYQHGDHVGLWPTNPDVEVDHLLCALGLYKKEAVVNVESLDPALAKVSFPVPTTYATVLRHYIDISALVGRQVLGVLSKYVPTPEAEAVLKKLNQDKEQYHNVVANDCLRLGEVLQLAAGTDVQAMNTTVWSIPFDIIISSIPRLQPRYYSISSSPKLHPQSIHVTAVVLKYESTPTPQISQRLMYEGPRGAYKDGVIYKAPVHVRRSTFRLPTNPKSPVIMTGPGTGVAPFRGFIQERVAFARRTIEKNGPDALVDWGRIRLFYGCRRSIEDFLYKDEWPQYEEELQGKFALRCAFSRETFKPDGSKIYVQDLIWEEREQLAEAILNGKGYVYICGEAKNMSKQVEEILAKILGQAKGGSAKVEGAARARLLKERSKKPDALWKMGTVPKRICQVSKTPHWDVCTSAAMPRSEDSKGQKNGVMGTRELA</sequence>
<proteinExistence type="predicted"/>
<dbReference type="GO" id="GO:0016126">
    <property type="term" value="P:sterol biosynthetic process"/>
    <property type="evidence" value="ECO:0007669"/>
    <property type="project" value="UniProtKB-KW"/>
</dbReference>
<dbReference type="GO" id="GO:0005829">
    <property type="term" value="C:cytosol"/>
    <property type="evidence" value="ECO:0007669"/>
    <property type="project" value="TreeGrafter"/>
</dbReference>
<evidence type="ECO:0000259" key="23">
    <source>
        <dbReference type="PROSITE" id="PS50902"/>
    </source>
</evidence>
<dbReference type="PROSITE" id="PS50902">
    <property type="entry name" value="FLAVODOXIN_LIKE"/>
    <property type="match status" value="1"/>
</dbReference>
<dbReference type="SUPFAM" id="SSF52343">
    <property type="entry name" value="Ferredoxin reductase-like, C-terminal NADP-linked domain"/>
    <property type="match status" value="1"/>
</dbReference>
<dbReference type="Proteomes" id="UP000054549">
    <property type="component" value="Unassembled WGS sequence"/>
</dbReference>
<keyword evidence="8" id="KW-1000">Mitochondrion outer membrane</keyword>
<evidence type="ECO:0000256" key="2">
    <source>
        <dbReference type="ARBA" id="ARBA00001974"/>
    </source>
</evidence>
<dbReference type="SUPFAM" id="SSF52218">
    <property type="entry name" value="Flavoproteins"/>
    <property type="match status" value="1"/>
</dbReference>
<keyword evidence="5" id="KW-0285">Flavoprotein</keyword>
<keyword evidence="3" id="KW-1003">Cell membrane</keyword>
<feature type="domain" description="FAD-binding FR-type" evidence="24">
    <location>
        <begin position="378"/>
        <end position="625"/>
    </location>
</feature>
<dbReference type="GO" id="GO:0003958">
    <property type="term" value="F:NADPH-hemoprotein reductase activity"/>
    <property type="evidence" value="ECO:0007669"/>
    <property type="project" value="UniProtKB-EC"/>
</dbReference>
<dbReference type="InterPro" id="IPR017938">
    <property type="entry name" value="Riboflavin_synthase-like_b-brl"/>
</dbReference>
<name>A0A0C2W7G8_AMAMK</name>
<evidence type="ECO:0000256" key="20">
    <source>
        <dbReference type="ARBA" id="ARBA00023221"/>
    </source>
</evidence>
<evidence type="ECO:0000256" key="14">
    <source>
        <dbReference type="ARBA" id="ARBA00023002"/>
    </source>
</evidence>
<keyword evidence="7" id="KW-0812">Transmembrane</keyword>
<evidence type="ECO:0000256" key="16">
    <source>
        <dbReference type="ARBA" id="ARBA00023098"/>
    </source>
</evidence>
<keyword evidence="16" id="KW-0443">Lipid metabolism</keyword>
<evidence type="ECO:0000256" key="13">
    <source>
        <dbReference type="ARBA" id="ARBA00022989"/>
    </source>
</evidence>
<evidence type="ECO:0000256" key="6">
    <source>
        <dbReference type="ARBA" id="ARBA00022643"/>
    </source>
</evidence>
<keyword evidence="26" id="KW-1185">Reference proteome</keyword>
<dbReference type="PROSITE" id="PS51384">
    <property type="entry name" value="FAD_FR"/>
    <property type="match status" value="1"/>
</dbReference>
<dbReference type="GO" id="GO:0050660">
    <property type="term" value="F:flavin adenine dinucleotide binding"/>
    <property type="evidence" value="ECO:0007669"/>
    <property type="project" value="TreeGrafter"/>
</dbReference>
<dbReference type="Pfam" id="PF00258">
    <property type="entry name" value="Flavodoxin_1"/>
    <property type="match status" value="1"/>
</dbReference>
<keyword evidence="11" id="KW-0521">NADP</keyword>
<dbReference type="CDD" id="cd06204">
    <property type="entry name" value="CYPOR"/>
    <property type="match status" value="1"/>
</dbReference>
<dbReference type="EMBL" id="KN818384">
    <property type="protein sequence ID" value="KIL57077.1"/>
    <property type="molecule type" value="Genomic_DNA"/>
</dbReference>
<dbReference type="InterPro" id="IPR029039">
    <property type="entry name" value="Flavoprotein-like_sf"/>
</dbReference>